<proteinExistence type="predicted"/>
<dbReference type="eggNOG" id="COG3740">
    <property type="taxonomic scope" value="Bacteria"/>
</dbReference>
<keyword evidence="1" id="KW-0378">Hydrolase</keyword>
<organism evidence="1 2">
    <name type="scientific">Wenxinia marina DSM 24838</name>
    <dbReference type="NCBI Taxonomy" id="1123501"/>
    <lineage>
        <taxon>Bacteria</taxon>
        <taxon>Pseudomonadati</taxon>
        <taxon>Pseudomonadota</taxon>
        <taxon>Alphaproteobacteria</taxon>
        <taxon>Rhodobacterales</taxon>
        <taxon>Roseobacteraceae</taxon>
        <taxon>Wenxinia</taxon>
    </lineage>
</organism>
<evidence type="ECO:0000313" key="1">
    <source>
        <dbReference type="EMBL" id="KIQ70559.1"/>
    </source>
</evidence>
<comment type="caution">
    <text evidence="1">The sequence shown here is derived from an EMBL/GenBank/DDBJ whole genome shotgun (WGS) entry which is preliminary data.</text>
</comment>
<keyword evidence="1" id="KW-0645">Protease</keyword>
<dbReference type="OrthoDB" id="7876098at2"/>
<keyword evidence="2" id="KW-1185">Reference proteome</keyword>
<dbReference type="EMBL" id="AONG01000005">
    <property type="protein sequence ID" value="KIQ70559.1"/>
    <property type="molecule type" value="Genomic_DNA"/>
</dbReference>
<dbReference type="GO" id="GO:0006508">
    <property type="term" value="P:proteolysis"/>
    <property type="evidence" value="ECO:0007669"/>
    <property type="project" value="UniProtKB-KW"/>
</dbReference>
<reference evidence="1 2" key="1">
    <citation type="submission" date="2013-01" db="EMBL/GenBank/DDBJ databases">
        <authorList>
            <person name="Fiebig A."/>
            <person name="Goeker M."/>
            <person name="Klenk H.-P.P."/>
        </authorList>
    </citation>
    <scope>NUCLEOTIDE SEQUENCE [LARGE SCALE GENOMIC DNA]</scope>
    <source>
        <strain evidence="1 2">DSM 24838</strain>
    </source>
</reference>
<dbReference type="AlphaFoldDB" id="A0A0D0Q7Z2"/>
<evidence type="ECO:0000313" key="2">
    <source>
        <dbReference type="Proteomes" id="UP000035100"/>
    </source>
</evidence>
<name>A0A0D0Q7Z2_9RHOB</name>
<accession>A0A0D0Q7Z2</accession>
<protein>
    <submittedName>
        <fullName evidence="1">Caudovirus prohead protease</fullName>
    </submittedName>
</protein>
<dbReference type="STRING" id="1123501.Wenmar_00936"/>
<dbReference type="Proteomes" id="UP000035100">
    <property type="component" value="Unassembled WGS sequence"/>
</dbReference>
<dbReference type="RefSeq" id="WP_026198393.1">
    <property type="nucleotide sequence ID" value="NZ_KB902288.1"/>
</dbReference>
<gene>
    <name evidence="1" type="ORF">Wenmar_00936</name>
</gene>
<dbReference type="PATRIC" id="fig|1123501.6.peg.1003"/>
<dbReference type="GO" id="GO:0008233">
    <property type="term" value="F:peptidase activity"/>
    <property type="evidence" value="ECO:0007669"/>
    <property type="project" value="UniProtKB-KW"/>
</dbReference>
<sequence>MPETMLTRAAQPRTSTFNAELRTVEAVIATASPVIRRDARGEYAEVFDVSAFDLSSAVGLPVLDSHRTGSAKDAIGRVEAVRVEGDTLVATLRFSSASDVEPILQRIADGTLTGVSVGYRVSAWKEHFGEING</sequence>